<dbReference type="PRINTS" id="PR00463">
    <property type="entry name" value="EP450I"/>
</dbReference>
<name>A0A2Z5G6K6_9BACT</name>
<dbReference type="PRINTS" id="PR00385">
    <property type="entry name" value="P450"/>
</dbReference>
<organism evidence="9 10">
    <name type="scientific">Acidisarcina polymorpha</name>
    <dbReference type="NCBI Taxonomy" id="2211140"/>
    <lineage>
        <taxon>Bacteria</taxon>
        <taxon>Pseudomonadati</taxon>
        <taxon>Acidobacteriota</taxon>
        <taxon>Terriglobia</taxon>
        <taxon>Terriglobales</taxon>
        <taxon>Acidobacteriaceae</taxon>
        <taxon>Acidisarcina</taxon>
    </lineage>
</organism>
<evidence type="ECO:0000256" key="6">
    <source>
        <dbReference type="ARBA" id="ARBA00023033"/>
    </source>
</evidence>
<dbReference type="Pfam" id="PF00067">
    <property type="entry name" value="p450"/>
    <property type="match status" value="1"/>
</dbReference>
<keyword evidence="6 8" id="KW-0503">Monooxygenase</keyword>
<dbReference type="KEGG" id="abas:ACPOL_5483"/>
<dbReference type="EMBL" id="CP030840">
    <property type="protein sequence ID" value="AXC14731.1"/>
    <property type="molecule type" value="Genomic_DNA"/>
</dbReference>
<dbReference type="PROSITE" id="PS00086">
    <property type="entry name" value="CYTOCHROME_P450"/>
    <property type="match status" value="1"/>
</dbReference>
<keyword evidence="5 7" id="KW-0408">Iron</keyword>
<sequence>MFRQSTIDFLTDNAKRYGDLVHYGAGNRKIFQFNHPELIQELLVNDEPRNRRGIVMQRSRFILGDGLLTSEEPLHMRQRRMAAPAFHRQRIAAYGEVISQYSAEMIDRWQPGPLDLHPEMLLLALRIVGKCLFDTDAQAEVKKIAAAVDAFMGFLPLVFLPFSKQIEKLPFGPMEKIRKGGVDLDAIIYGMIAERRKSPGDRGDLLSMLLEATDVEENPEALQDSPAAQKPAAHMTDKQVRDECLTVMLAGHETTANGLSFALWMLAKHPEAQEEVHQEAVRVLGARAPVADDFPRLRYTYMAFAETMRLYPPVWVIGRSCGPEPYDFRGFTMPAGAIFIAPQIVVQRDPRFWPNPEKFDPRRFAEENRSSEGRPVRPKFAYYPFGAGSRQCIGEGLAWMEGVFVLATILRNWRVRPAPGLPEELPMSPLISLRPKHGVPLVLERR</sequence>
<dbReference type="GO" id="GO:0004497">
    <property type="term" value="F:monooxygenase activity"/>
    <property type="evidence" value="ECO:0007669"/>
    <property type="project" value="UniProtKB-KW"/>
</dbReference>
<gene>
    <name evidence="9" type="ORF">ACPOL_5483</name>
</gene>
<dbReference type="Proteomes" id="UP000253606">
    <property type="component" value="Chromosome"/>
</dbReference>
<evidence type="ECO:0000256" key="7">
    <source>
        <dbReference type="PIRSR" id="PIRSR602401-1"/>
    </source>
</evidence>
<keyword evidence="4 8" id="KW-0560">Oxidoreductase</keyword>
<reference evidence="9 10" key="1">
    <citation type="journal article" date="2018" name="Front. Microbiol.">
        <title>Hydrolytic Capabilities as a Key to Environmental Success: Chitinolytic and Cellulolytic Acidobacteria From Acidic Sub-arctic Soils and Boreal Peatlands.</title>
        <authorList>
            <person name="Belova S.E."/>
            <person name="Ravin N.V."/>
            <person name="Pankratov T.A."/>
            <person name="Rakitin A.L."/>
            <person name="Ivanova A.A."/>
            <person name="Beletsky A.V."/>
            <person name="Mardanov A.V."/>
            <person name="Sinninghe Damste J.S."/>
            <person name="Dedysh S.N."/>
        </authorList>
    </citation>
    <scope>NUCLEOTIDE SEQUENCE [LARGE SCALE GENOMIC DNA]</scope>
    <source>
        <strain evidence="9 10">SBC82</strain>
    </source>
</reference>
<dbReference type="InterPro" id="IPR036396">
    <property type="entry name" value="Cyt_P450_sf"/>
</dbReference>
<comment type="cofactor">
    <cofactor evidence="7">
        <name>heme</name>
        <dbReference type="ChEBI" id="CHEBI:30413"/>
    </cofactor>
</comment>
<dbReference type="PANTHER" id="PTHR24291:SF50">
    <property type="entry name" value="BIFUNCTIONAL ALBAFLAVENONE MONOOXYGENASE_TERPENE SYNTHASE"/>
    <property type="match status" value="1"/>
</dbReference>
<dbReference type="GO" id="GO:0020037">
    <property type="term" value="F:heme binding"/>
    <property type="evidence" value="ECO:0007669"/>
    <property type="project" value="InterPro"/>
</dbReference>
<evidence type="ECO:0000256" key="1">
    <source>
        <dbReference type="ARBA" id="ARBA00010617"/>
    </source>
</evidence>
<evidence type="ECO:0000313" key="9">
    <source>
        <dbReference type="EMBL" id="AXC14731.1"/>
    </source>
</evidence>
<dbReference type="InterPro" id="IPR001128">
    <property type="entry name" value="Cyt_P450"/>
</dbReference>
<dbReference type="Gene3D" id="1.10.630.10">
    <property type="entry name" value="Cytochrome P450"/>
    <property type="match status" value="1"/>
</dbReference>
<evidence type="ECO:0000256" key="3">
    <source>
        <dbReference type="ARBA" id="ARBA00022723"/>
    </source>
</evidence>
<feature type="binding site" description="axial binding residue" evidence="7">
    <location>
        <position position="392"/>
    </location>
    <ligand>
        <name>heme</name>
        <dbReference type="ChEBI" id="CHEBI:30413"/>
    </ligand>
    <ligandPart>
        <name>Fe</name>
        <dbReference type="ChEBI" id="CHEBI:18248"/>
    </ligandPart>
</feature>
<dbReference type="InterPro" id="IPR017972">
    <property type="entry name" value="Cyt_P450_CS"/>
</dbReference>
<accession>A0A2Z5G6K6</accession>
<evidence type="ECO:0000256" key="8">
    <source>
        <dbReference type="RuleBase" id="RU000461"/>
    </source>
</evidence>
<dbReference type="OrthoDB" id="9789468at2"/>
<dbReference type="InterPro" id="IPR002401">
    <property type="entry name" value="Cyt_P450_E_grp-I"/>
</dbReference>
<proteinExistence type="inferred from homology"/>
<dbReference type="PANTHER" id="PTHR24291">
    <property type="entry name" value="CYTOCHROME P450 FAMILY 4"/>
    <property type="match status" value="1"/>
</dbReference>
<keyword evidence="3 7" id="KW-0479">Metal-binding</keyword>
<evidence type="ECO:0000256" key="5">
    <source>
        <dbReference type="ARBA" id="ARBA00023004"/>
    </source>
</evidence>
<comment type="similarity">
    <text evidence="1 8">Belongs to the cytochrome P450 family.</text>
</comment>
<evidence type="ECO:0000313" key="10">
    <source>
        <dbReference type="Proteomes" id="UP000253606"/>
    </source>
</evidence>
<dbReference type="SUPFAM" id="SSF48264">
    <property type="entry name" value="Cytochrome P450"/>
    <property type="match status" value="1"/>
</dbReference>
<dbReference type="InterPro" id="IPR050196">
    <property type="entry name" value="Cytochrome_P450_Monoox"/>
</dbReference>
<evidence type="ECO:0000256" key="4">
    <source>
        <dbReference type="ARBA" id="ARBA00023002"/>
    </source>
</evidence>
<keyword evidence="2 7" id="KW-0349">Heme</keyword>
<dbReference type="CDD" id="cd20620">
    <property type="entry name" value="CYP132-like"/>
    <property type="match status" value="1"/>
</dbReference>
<evidence type="ECO:0000256" key="2">
    <source>
        <dbReference type="ARBA" id="ARBA00022617"/>
    </source>
</evidence>
<keyword evidence="10" id="KW-1185">Reference proteome</keyword>
<dbReference type="AlphaFoldDB" id="A0A2Z5G6K6"/>
<dbReference type="GO" id="GO:0016705">
    <property type="term" value="F:oxidoreductase activity, acting on paired donors, with incorporation or reduction of molecular oxygen"/>
    <property type="evidence" value="ECO:0007669"/>
    <property type="project" value="InterPro"/>
</dbReference>
<protein>
    <submittedName>
        <fullName evidence="9">Cytochrome P450</fullName>
    </submittedName>
</protein>
<dbReference type="GO" id="GO:0005506">
    <property type="term" value="F:iron ion binding"/>
    <property type="evidence" value="ECO:0007669"/>
    <property type="project" value="InterPro"/>
</dbReference>